<dbReference type="AlphaFoldDB" id="A0A9P6WS37"/>
<sequence length="71" mass="8263">MAEIAHELLRQGQIQPKFLAHQLNRLLVGLLARGQSRRVARKHVHKQEHDHGYQQQRGDHAQKTFDDVGQH</sequence>
<reference evidence="2" key="1">
    <citation type="journal article" date="2020" name="Microb. Genom.">
        <title>Genetic diversity of clinical and environmental Mucorales isolates obtained from an investigation of mucormycosis cases among solid organ transplant recipients.</title>
        <authorList>
            <person name="Nguyen M.H."/>
            <person name="Kaul D."/>
            <person name="Muto C."/>
            <person name="Cheng S.J."/>
            <person name="Richter R.A."/>
            <person name="Bruno V.M."/>
            <person name="Liu G."/>
            <person name="Beyhan S."/>
            <person name="Sundermann A.J."/>
            <person name="Mounaud S."/>
            <person name="Pasculle A.W."/>
            <person name="Nierman W.C."/>
            <person name="Driscoll E."/>
            <person name="Cumbie R."/>
            <person name="Clancy C.J."/>
            <person name="Dupont C.L."/>
        </authorList>
    </citation>
    <scope>NUCLEOTIDE SEQUENCE</scope>
    <source>
        <strain evidence="2">GL11</strain>
    </source>
</reference>
<organism evidence="2 3">
    <name type="scientific">Rhizopus oryzae</name>
    <name type="common">Mucormycosis agent</name>
    <name type="synonym">Rhizopus arrhizus var. delemar</name>
    <dbReference type="NCBI Taxonomy" id="64495"/>
    <lineage>
        <taxon>Eukaryota</taxon>
        <taxon>Fungi</taxon>
        <taxon>Fungi incertae sedis</taxon>
        <taxon>Mucoromycota</taxon>
        <taxon>Mucoromycotina</taxon>
        <taxon>Mucoromycetes</taxon>
        <taxon>Mucorales</taxon>
        <taxon>Mucorineae</taxon>
        <taxon>Rhizopodaceae</taxon>
        <taxon>Rhizopus</taxon>
    </lineage>
</organism>
<dbReference type="Proteomes" id="UP000716291">
    <property type="component" value="Unassembled WGS sequence"/>
</dbReference>
<name>A0A9P6WS37_RHIOR</name>
<evidence type="ECO:0000313" key="2">
    <source>
        <dbReference type="EMBL" id="KAG1272826.1"/>
    </source>
</evidence>
<evidence type="ECO:0000313" key="3">
    <source>
        <dbReference type="Proteomes" id="UP000716291"/>
    </source>
</evidence>
<evidence type="ECO:0000256" key="1">
    <source>
        <dbReference type="SAM" id="MobiDB-lite"/>
    </source>
</evidence>
<proteinExistence type="predicted"/>
<gene>
    <name evidence="2" type="ORF">G6F64_015458</name>
</gene>
<comment type="caution">
    <text evidence="2">The sequence shown here is derived from an EMBL/GenBank/DDBJ whole genome shotgun (WGS) entry which is preliminary data.</text>
</comment>
<dbReference type="EMBL" id="JAANQT010014184">
    <property type="protein sequence ID" value="KAG1272826.1"/>
    <property type="molecule type" value="Genomic_DNA"/>
</dbReference>
<feature type="region of interest" description="Disordered" evidence="1">
    <location>
        <begin position="38"/>
        <end position="71"/>
    </location>
</feature>
<accession>A0A9P6WS37</accession>
<keyword evidence="3" id="KW-1185">Reference proteome</keyword>
<feature type="compositionally biased region" description="Basic and acidic residues" evidence="1">
    <location>
        <begin position="47"/>
        <end position="71"/>
    </location>
</feature>
<protein>
    <submittedName>
        <fullName evidence="2">Uncharacterized protein</fullName>
    </submittedName>
</protein>